<evidence type="ECO:0000256" key="1">
    <source>
        <dbReference type="SAM" id="MobiDB-lite"/>
    </source>
</evidence>
<feature type="compositionally biased region" description="Polar residues" evidence="1">
    <location>
        <begin position="553"/>
        <end position="565"/>
    </location>
</feature>
<dbReference type="HOGENOM" id="CLU_234601_0_0_1"/>
<protein>
    <recommendedName>
        <fullName evidence="2">SEC7 domain-containing protein</fullName>
    </recommendedName>
</protein>
<feature type="region of interest" description="Disordered" evidence="1">
    <location>
        <begin position="1151"/>
        <end position="1188"/>
    </location>
</feature>
<sequence length="2033" mass="217143">MVDAAPNLTRQGSVARTNAIAMLKRAASHREIRSRAATPALPGAFPLEPETDLASSSQAPAEPSQQTAAPESSRTGLPTSMADTSHDLNTAQQTPSASTHPSPSLNNASDQFPSRSSYDRNPYGADNAVASTSLLPIPGALLSSDESHDRSRSPLFQDKPSQRPFNRSPLPSLEQLRARILLERESAGLQRSASTSAASQAARAYALEKLLGNSGTDVFYDRTPEGTLIGRGAATPSPPAISSRDDDVPDMASDDESAHETRLKRQSIKYRSSLRRSRTVNGLTALAEAQKKAEFVQGVFLAVPGPASNRISRIHQRRVERQSMLKLPTADPAQAHVPEEESPVPAPPLDHTADEAVPGLSRQQSQRQMARTEMLRKLSTRGRGTATPTPQPIADQSDGADYASNSQVSYQHPRLPQVITNSPAVDESISPVGVVIRPPSSPVPPHLSQASLPPAPALRLALSPASTAAIDAHTYAALAPEPTPSVGLKNSSSAASLASDYAHSTITNASARDMQERNRESTMALLNNEDSFGLETSPSMRFSSVEAEAIHSSARNVDPASTRSDNGADEGGLNINFDSDAQKRRRAGLVGLGLASVLSQAPETPEFNTDQEPPKAGREGPSPGVQKDVVASNRASRLLPSLDRLHIQRPTTQELLSSPASYTDEESLEDDAFYQLYSPAAGGYDDGDDSDQDDHHGGPVPRNGSTAEGGQMLQNAPSPKVAVAAVQGLGLATVAGTPKHAQQASGADFPTTPPSQRLFQRGMASVPCDPSPSAETEFGEARRTPRTPWMNASPGGVNLPLRLSNSLMSTDSPAVGFSPMTTRGDSVSRKTRGDWPMSIASSGTDPLSRESLEGRTERETRLRSSEEARAYNGAPAIGSPLIEVPEDEAIRDAGPSSRRLSHDAEAPHMRDSEFELLSVPSSRAKPSERLQAMLGSDFVNEYAPDMDLDARSRSSVGGDDEHNLRVPDSRANGSSLSHKGSNRSISEVSDVDGDIDDAYLRKVDRMADKLGVLARTNHAKSADVGPGGANTPSRIAPPAPRLERSNTANGSRFTEHVSIPPPPASSGHSQRPSADLSSLIGNEKLHPFPGLSQAGSPVQMQEGFNPMAVSAGPPSSAAAAGASDVPLYASAPKDEQDANGRQIGLFTSLRRKASSLRRTPSSAAKEGGSFWARRGGKKTESPKLPTEASFISAPILTEETPGPAPTPSQPIFTVEGPHGETARALSQQRERQYDATFEHRLFGGQSTDKSAAPTATSAELQRNASVSSVVSARIRPDLQDGTADADGSTSSDHHTAAVKSLAPTTAAMIHRYSRMLSSARPMQTVPGATQEDMLDPPRKLLATDPVFQVISATTIKDRFLFLFSDILVLAKPVSAPGSENGQALGKMKQASVLPSLSWKFSVKNILELHRLKVSVTSNTRSASAKTRAQNPVLWGFVSHFSKDPDAAVRALVAKTGLEPTAASIAQLLYQTPELDRHDLTQYLGHPSRRETLKAYVSQHRHVGVSIESALRALLLDLRFPTDLEAFEALLMHFAQSWTSHNASMIKPSFTEQIASDLVFAMMALNDALHTGVQAGPSSITSPNFPRPVTVVTPSLFSAPCPELSKQDFVSVFRQHDPTQVLSDRTLSRIYLSIRSEPLVQALDRFEPRFTIRVKGGRLPTRLTYAQPAEPVTLVIPAPDPDLAIRLYAQDTTFEPPILTFANSNQASFTMWTKSLGSKQVVFVRAGRNARFYGGGEIDDSEDSEDCPLPRSFNVSVERAFMKHSFTLTSGEGGLAEVKRFMFSFENAETVQRWSRVIRENAERCLKEKAAKTVGEVGVGRATEMASLQVLRETLIASEEDRERAAGGGLNRAATFTGGSSAGTRIEPAQAVRAGQTGLGVSAGPSTSALDRTTSTSRSYYSSSGVGRHERELLIPPSSSTSDAKTHTKNASSLSLYPPSTSRTRFGTTPLTAVARSNSARSASSPQSSTTPLPTLHSSTQTPPADNLARAQSISTATTSTPVQDKILPGSQIVSIARLNSLLVRVVAHHQQQR</sequence>
<feature type="region of interest" description="Disordered" evidence="1">
    <location>
        <begin position="737"/>
        <end position="796"/>
    </location>
</feature>
<reference evidence="4" key="1">
    <citation type="journal article" date="2013" name="Genome Announc.">
        <title>Draft genome sequence of the basidiomycetous yeast-like fungus Pseudozyma hubeiensis SY62, which produces an abundant amount of the biosurfactant mannosylerythritol lipids.</title>
        <authorList>
            <person name="Konishi M."/>
            <person name="Hatada Y."/>
            <person name="Horiuchi J."/>
        </authorList>
    </citation>
    <scope>NUCLEOTIDE SEQUENCE [LARGE SCALE GENOMIC DNA]</scope>
    <source>
        <strain evidence="4">SY62</strain>
    </source>
</reference>
<feature type="region of interest" description="Disordered" evidence="1">
    <location>
        <begin position="893"/>
        <end position="913"/>
    </location>
</feature>
<dbReference type="Gene3D" id="2.30.29.30">
    <property type="entry name" value="Pleckstrin-homology domain (PH domain)/Phosphotyrosine-binding domain (PTB)"/>
    <property type="match status" value="1"/>
</dbReference>
<keyword evidence="4" id="KW-1185">Reference proteome</keyword>
<name>R9PIK5_PSEHS</name>
<feature type="region of interest" description="Disordered" evidence="1">
    <location>
        <begin position="678"/>
        <end position="719"/>
    </location>
</feature>
<dbReference type="Gene3D" id="1.10.1000.11">
    <property type="entry name" value="Arf Nucleotide-binding Site Opener,domain 2"/>
    <property type="match status" value="1"/>
</dbReference>
<dbReference type="InterPro" id="IPR023394">
    <property type="entry name" value="Sec7_C_sf"/>
</dbReference>
<feature type="compositionally biased region" description="Polar residues" evidence="1">
    <location>
        <begin position="971"/>
        <end position="987"/>
    </location>
</feature>
<feature type="compositionally biased region" description="Polar residues" evidence="1">
    <location>
        <begin position="1244"/>
        <end position="1264"/>
    </location>
</feature>
<dbReference type="PANTHER" id="PTHR23179">
    <property type="entry name" value="T-CELL ACTIVATION RHO GTPASE ACTIVATING PROTEIN-RELATED"/>
    <property type="match status" value="1"/>
</dbReference>
<evidence type="ECO:0000313" key="3">
    <source>
        <dbReference type="EMBL" id="GAC97920.1"/>
    </source>
</evidence>
<accession>R9PIK5</accession>
<feature type="compositionally biased region" description="Polar residues" evidence="1">
    <location>
        <begin position="649"/>
        <end position="661"/>
    </location>
</feature>
<feature type="region of interest" description="Disordered" evidence="1">
    <location>
        <begin position="1020"/>
        <end position="1122"/>
    </location>
</feature>
<feature type="compositionally biased region" description="Low complexity" evidence="1">
    <location>
        <begin position="1955"/>
        <end position="1983"/>
    </location>
</feature>
<feature type="region of interest" description="Disordered" evidence="1">
    <location>
        <begin position="229"/>
        <end position="266"/>
    </location>
</feature>
<feature type="domain" description="SEC7" evidence="2">
    <location>
        <begin position="1422"/>
        <end position="1636"/>
    </location>
</feature>
<organism evidence="3 4">
    <name type="scientific">Pseudozyma hubeiensis (strain SY62)</name>
    <name type="common">Yeast</name>
    <dbReference type="NCBI Taxonomy" id="1305764"/>
    <lineage>
        <taxon>Eukaryota</taxon>
        <taxon>Fungi</taxon>
        <taxon>Dikarya</taxon>
        <taxon>Basidiomycota</taxon>
        <taxon>Ustilaginomycotina</taxon>
        <taxon>Ustilaginomycetes</taxon>
        <taxon>Ustilaginales</taxon>
        <taxon>Ustilaginaceae</taxon>
        <taxon>Pseudozyma</taxon>
    </lineage>
</organism>
<dbReference type="PANTHER" id="PTHR23179:SF3">
    <property type="entry name" value="RHO GTPASE-ACTIVATING PROTEIN 20"/>
    <property type="match status" value="1"/>
</dbReference>
<feature type="compositionally biased region" description="Low complexity" evidence="1">
    <location>
        <begin position="54"/>
        <end position="71"/>
    </location>
</feature>
<dbReference type="eggNOG" id="KOG0930">
    <property type="taxonomic scope" value="Eukaryota"/>
</dbReference>
<dbReference type="SUPFAM" id="SSF48425">
    <property type="entry name" value="Sec7 domain"/>
    <property type="match status" value="1"/>
</dbReference>
<dbReference type="EMBL" id="DF238814">
    <property type="protein sequence ID" value="GAC97920.1"/>
    <property type="molecule type" value="Genomic_DNA"/>
</dbReference>
<feature type="region of interest" description="Disordered" evidence="1">
    <location>
        <begin position="330"/>
        <end position="408"/>
    </location>
</feature>
<feature type="region of interest" description="Disordered" evidence="1">
    <location>
        <begin position="1875"/>
        <end position="1987"/>
    </location>
</feature>
<feature type="compositionally biased region" description="Polar residues" evidence="1">
    <location>
        <begin position="1916"/>
        <end position="1950"/>
    </location>
</feature>
<feature type="compositionally biased region" description="Low complexity" evidence="1">
    <location>
        <begin position="1891"/>
        <end position="1903"/>
    </location>
</feature>
<dbReference type="RefSeq" id="XP_012191507.1">
    <property type="nucleotide sequence ID" value="XM_012336117.1"/>
</dbReference>
<dbReference type="OrthoDB" id="430364at2759"/>
<feature type="region of interest" description="Disordered" evidence="1">
    <location>
        <begin position="140"/>
        <end position="172"/>
    </location>
</feature>
<dbReference type="STRING" id="1305764.R9PIK5"/>
<feature type="region of interest" description="Disordered" evidence="1">
    <location>
        <begin position="1841"/>
        <end position="1862"/>
    </location>
</feature>
<dbReference type="GeneID" id="24110786"/>
<feature type="region of interest" description="Disordered" evidence="1">
    <location>
        <begin position="37"/>
        <end position="125"/>
    </location>
</feature>
<feature type="compositionally biased region" description="Basic and acidic residues" evidence="1">
    <location>
        <begin position="900"/>
        <end position="913"/>
    </location>
</feature>
<feature type="compositionally biased region" description="Polar residues" evidence="1">
    <location>
        <begin position="72"/>
        <end position="116"/>
    </location>
</feature>
<dbReference type="Gene3D" id="1.10.220.20">
    <property type="match status" value="1"/>
</dbReference>
<evidence type="ECO:0000259" key="2">
    <source>
        <dbReference type="PROSITE" id="PS50190"/>
    </source>
</evidence>
<feature type="region of interest" description="Disordered" evidence="1">
    <location>
        <begin position="810"/>
        <end position="863"/>
    </location>
</feature>
<dbReference type="InterPro" id="IPR035999">
    <property type="entry name" value="Sec7_dom_sf"/>
</dbReference>
<dbReference type="GO" id="GO:0005096">
    <property type="term" value="F:GTPase activator activity"/>
    <property type="evidence" value="ECO:0007669"/>
    <property type="project" value="TreeGrafter"/>
</dbReference>
<feature type="region of interest" description="Disordered" evidence="1">
    <location>
        <begin position="601"/>
        <end position="666"/>
    </location>
</feature>
<dbReference type="GO" id="GO:0005085">
    <property type="term" value="F:guanyl-nucleotide exchange factor activity"/>
    <property type="evidence" value="ECO:0007669"/>
    <property type="project" value="InterPro"/>
</dbReference>
<feature type="region of interest" description="Disordered" evidence="1">
    <location>
        <begin position="552"/>
        <end position="579"/>
    </location>
</feature>
<feature type="compositionally biased region" description="Basic and acidic residues" evidence="1">
    <location>
        <begin position="847"/>
        <end position="863"/>
    </location>
</feature>
<dbReference type="SUPFAM" id="SSF50729">
    <property type="entry name" value="PH domain-like"/>
    <property type="match status" value="1"/>
</dbReference>
<feature type="region of interest" description="Disordered" evidence="1">
    <location>
        <begin position="949"/>
        <end position="989"/>
    </location>
</feature>
<dbReference type="Proteomes" id="UP000014071">
    <property type="component" value="Unassembled WGS sequence"/>
</dbReference>
<feature type="compositionally biased region" description="Polar residues" evidence="1">
    <location>
        <begin position="703"/>
        <end position="717"/>
    </location>
</feature>
<dbReference type="PROSITE" id="PS50190">
    <property type="entry name" value="SEC7"/>
    <property type="match status" value="1"/>
</dbReference>
<dbReference type="GO" id="GO:0032012">
    <property type="term" value="P:regulation of ARF protein signal transduction"/>
    <property type="evidence" value="ECO:0007669"/>
    <property type="project" value="InterPro"/>
</dbReference>
<dbReference type="Pfam" id="PF01369">
    <property type="entry name" value="Sec7"/>
    <property type="match status" value="1"/>
</dbReference>
<dbReference type="InterPro" id="IPR011993">
    <property type="entry name" value="PH-like_dom_sf"/>
</dbReference>
<evidence type="ECO:0000313" key="4">
    <source>
        <dbReference type="Proteomes" id="UP000014071"/>
    </source>
</evidence>
<dbReference type="InterPro" id="IPR000904">
    <property type="entry name" value="Sec7_dom"/>
</dbReference>
<gene>
    <name evidence="3" type="ORF">PHSY_005508</name>
</gene>
<feature type="compositionally biased region" description="Low complexity" evidence="1">
    <location>
        <begin position="1110"/>
        <end position="1122"/>
    </location>
</feature>
<feature type="region of interest" description="Disordered" evidence="1">
    <location>
        <begin position="1244"/>
        <end position="1298"/>
    </location>
</feature>
<feature type="compositionally biased region" description="Polar residues" evidence="1">
    <location>
        <begin position="1066"/>
        <end position="1080"/>
    </location>
</feature>
<feature type="compositionally biased region" description="Basic and acidic residues" evidence="1">
    <location>
        <begin position="959"/>
        <end position="968"/>
    </location>
</feature>
<dbReference type="SMART" id="SM00222">
    <property type="entry name" value="Sec7"/>
    <property type="match status" value="1"/>
</dbReference>
<proteinExistence type="predicted"/>